<dbReference type="CDD" id="cd03020">
    <property type="entry name" value="DsbA_DsbC_DsbG"/>
    <property type="match status" value="1"/>
</dbReference>
<dbReference type="RefSeq" id="WP_113955140.1">
    <property type="nucleotide sequence ID" value="NZ_QNRT01000004.1"/>
</dbReference>
<protein>
    <recommendedName>
        <fullName evidence="7">Thiol:disulfide interchange protein</fullName>
    </recommendedName>
</protein>
<dbReference type="SUPFAM" id="SSF52833">
    <property type="entry name" value="Thioredoxin-like"/>
    <property type="match status" value="1"/>
</dbReference>
<keyword evidence="3 7" id="KW-0732">Signal</keyword>
<dbReference type="PANTHER" id="PTHR35272:SF3">
    <property type="entry name" value="THIOL:DISULFIDE INTERCHANGE PROTEIN DSBC"/>
    <property type="match status" value="1"/>
</dbReference>
<evidence type="ECO:0000256" key="2">
    <source>
        <dbReference type="ARBA" id="ARBA00009813"/>
    </source>
</evidence>
<dbReference type="InterPro" id="IPR009094">
    <property type="entry name" value="DiS-bond_isomerase_DsbC/G_N_sf"/>
</dbReference>
<evidence type="ECO:0000313" key="10">
    <source>
        <dbReference type="EMBL" id="RBP49278.1"/>
    </source>
</evidence>
<dbReference type="Proteomes" id="UP000253083">
    <property type="component" value="Unassembled WGS sequence"/>
</dbReference>
<comment type="function">
    <text evidence="7">Required for disulfide bond formation in some periplasmic proteins. Acts by transferring its disulfide bond to other proteins and is reduced in the process.</text>
</comment>
<dbReference type="GO" id="GO:0042597">
    <property type="term" value="C:periplasmic space"/>
    <property type="evidence" value="ECO:0007669"/>
    <property type="project" value="UniProtKB-SubCell"/>
</dbReference>
<evidence type="ECO:0000256" key="5">
    <source>
        <dbReference type="ARBA" id="ARBA00023157"/>
    </source>
</evidence>
<dbReference type="Pfam" id="PF13098">
    <property type="entry name" value="Thioredoxin_2"/>
    <property type="match status" value="1"/>
</dbReference>
<keyword evidence="11" id="KW-1185">Reference proteome</keyword>
<organism evidence="10 11">
    <name type="scientific">Arenicella xantha</name>
    <dbReference type="NCBI Taxonomy" id="644221"/>
    <lineage>
        <taxon>Bacteria</taxon>
        <taxon>Pseudomonadati</taxon>
        <taxon>Pseudomonadota</taxon>
        <taxon>Gammaproteobacteria</taxon>
        <taxon>Arenicellales</taxon>
        <taxon>Arenicellaceae</taxon>
        <taxon>Arenicella</taxon>
    </lineage>
</organism>
<feature type="chain" id="PRO_5017099797" description="Thiol:disulfide interchange protein" evidence="7">
    <location>
        <begin position="25"/>
        <end position="249"/>
    </location>
</feature>
<comment type="subcellular location">
    <subcellularLocation>
        <location evidence="1 7">Periplasm</location>
    </subcellularLocation>
</comment>
<dbReference type="EMBL" id="QNRT01000004">
    <property type="protein sequence ID" value="RBP49278.1"/>
    <property type="molecule type" value="Genomic_DNA"/>
</dbReference>
<reference evidence="10 11" key="1">
    <citation type="submission" date="2018-06" db="EMBL/GenBank/DDBJ databases">
        <title>Genomic Encyclopedia of Type Strains, Phase IV (KMG-IV): sequencing the most valuable type-strain genomes for metagenomic binning, comparative biology and taxonomic classification.</title>
        <authorList>
            <person name="Goeker M."/>
        </authorList>
    </citation>
    <scope>NUCLEOTIDE SEQUENCE [LARGE SCALE GENOMIC DNA]</scope>
    <source>
        <strain evidence="10 11">DSM 24032</strain>
    </source>
</reference>
<name>A0A395JKH2_9GAMM</name>
<proteinExistence type="inferred from homology"/>
<dbReference type="InterPro" id="IPR018950">
    <property type="entry name" value="DiS-bond_isomerase_DsbC/G_N"/>
</dbReference>
<accession>A0A395JKH2</accession>
<evidence type="ECO:0000313" key="11">
    <source>
        <dbReference type="Proteomes" id="UP000253083"/>
    </source>
</evidence>
<evidence type="ECO:0000256" key="3">
    <source>
        <dbReference type="ARBA" id="ARBA00022729"/>
    </source>
</evidence>
<feature type="signal peptide" evidence="7">
    <location>
        <begin position="1"/>
        <end position="24"/>
    </location>
</feature>
<evidence type="ECO:0000256" key="7">
    <source>
        <dbReference type="RuleBase" id="RU364038"/>
    </source>
</evidence>
<dbReference type="Gene3D" id="3.40.30.10">
    <property type="entry name" value="Glutaredoxin"/>
    <property type="match status" value="1"/>
</dbReference>
<sequence length="249" mass="26945">MKYMIKATIGLFAAIMFAPQLVLAENASPEIERVRAELVKMVPPAADAEILTTPAKGVYRLELDGGFYYAYVDGDHILFGDLINTESKINLGEVAKSERTSQIISSTSLDKMIVYGPKDAKRHITVFTDIDCGYCRKLHQEVPELTAAGIQVRYLAFPRAGVGSESHKKYVSVWCNADQQTALTDAKAGKAIAPASCENPVEETYLLGRKVGVEGTPTIIFDDGTVTPGYIPSAQLIDRLGLGSPTASN</sequence>
<keyword evidence="4 7" id="KW-0574">Periplasm</keyword>
<dbReference type="FunCoup" id="A0A395JKH2">
    <property type="interactions" value="102"/>
</dbReference>
<dbReference type="SUPFAM" id="SSF54423">
    <property type="entry name" value="DsbC/DsbG N-terminal domain-like"/>
    <property type="match status" value="1"/>
</dbReference>
<dbReference type="InterPro" id="IPR033954">
    <property type="entry name" value="DiS-bond_Isoase_DsbC/G"/>
</dbReference>
<feature type="domain" description="Disulphide bond isomerase DsbC/G N-terminal" evidence="8">
    <location>
        <begin position="26"/>
        <end position="91"/>
    </location>
</feature>
<keyword evidence="5" id="KW-1015">Disulfide bond</keyword>
<keyword evidence="6 7" id="KW-0676">Redox-active center</keyword>
<gene>
    <name evidence="10" type="ORF">DFR28_104206</name>
</gene>
<dbReference type="PANTHER" id="PTHR35272">
    <property type="entry name" value="THIOL:DISULFIDE INTERCHANGE PROTEIN DSBC-RELATED"/>
    <property type="match status" value="1"/>
</dbReference>
<evidence type="ECO:0000256" key="6">
    <source>
        <dbReference type="ARBA" id="ARBA00023284"/>
    </source>
</evidence>
<dbReference type="InterPro" id="IPR051470">
    <property type="entry name" value="Thiol:disulfide_interchange"/>
</dbReference>
<evidence type="ECO:0000259" key="9">
    <source>
        <dbReference type="Pfam" id="PF13098"/>
    </source>
</evidence>
<comment type="similarity">
    <text evidence="2 7">Belongs to the thioredoxin family. DsbC subfamily.</text>
</comment>
<dbReference type="Gene3D" id="3.10.450.70">
    <property type="entry name" value="Disulphide bond isomerase, DsbC/G, N-terminal"/>
    <property type="match status" value="1"/>
</dbReference>
<dbReference type="OrthoDB" id="12976at2"/>
<comment type="caution">
    <text evidence="10">The sequence shown here is derived from an EMBL/GenBank/DDBJ whole genome shotgun (WGS) entry which is preliminary data.</text>
</comment>
<dbReference type="Pfam" id="PF10411">
    <property type="entry name" value="DsbC_N"/>
    <property type="match status" value="1"/>
</dbReference>
<dbReference type="InParanoid" id="A0A395JKH2"/>
<dbReference type="InterPro" id="IPR012336">
    <property type="entry name" value="Thioredoxin-like_fold"/>
</dbReference>
<dbReference type="AlphaFoldDB" id="A0A395JKH2"/>
<evidence type="ECO:0000256" key="1">
    <source>
        <dbReference type="ARBA" id="ARBA00004418"/>
    </source>
</evidence>
<evidence type="ECO:0000259" key="8">
    <source>
        <dbReference type="Pfam" id="PF10411"/>
    </source>
</evidence>
<evidence type="ECO:0000256" key="4">
    <source>
        <dbReference type="ARBA" id="ARBA00022764"/>
    </source>
</evidence>
<dbReference type="InterPro" id="IPR036249">
    <property type="entry name" value="Thioredoxin-like_sf"/>
</dbReference>
<feature type="domain" description="Thioredoxin-like fold" evidence="9">
    <location>
        <begin position="119"/>
        <end position="239"/>
    </location>
</feature>